<reference evidence="1 2" key="1">
    <citation type="submission" date="2020-10" db="EMBL/GenBank/DDBJ databases">
        <title>Phylogeny of dyella-like bacteria.</title>
        <authorList>
            <person name="Fu J."/>
        </authorList>
    </citation>
    <scope>NUCLEOTIDE SEQUENCE [LARGE SCALE GENOMIC DNA]</scope>
    <source>
        <strain evidence="1 2">DKC-1</strain>
    </source>
</reference>
<evidence type="ECO:0000313" key="2">
    <source>
        <dbReference type="Proteomes" id="UP001620397"/>
    </source>
</evidence>
<accession>A0ABW8KKW4</accession>
<proteinExistence type="predicted"/>
<protein>
    <submittedName>
        <fullName evidence="1">Uncharacterized protein</fullName>
    </submittedName>
</protein>
<evidence type="ECO:0000313" key="1">
    <source>
        <dbReference type="EMBL" id="MFK2932768.1"/>
    </source>
</evidence>
<dbReference type="EMBL" id="JADIKL010000018">
    <property type="protein sequence ID" value="MFK2932768.1"/>
    <property type="molecule type" value="Genomic_DNA"/>
</dbReference>
<gene>
    <name evidence="1" type="ORF">ISP14_18485</name>
</gene>
<dbReference type="Proteomes" id="UP001620397">
    <property type="component" value="Unassembled WGS sequence"/>
</dbReference>
<organism evidence="1 2">
    <name type="scientific">Dyella agri</name>
    <dbReference type="NCBI Taxonomy" id="1926869"/>
    <lineage>
        <taxon>Bacteria</taxon>
        <taxon>Pseudomonadati</taxon>
        <taxon>Pseudomonadota</taxon>
        <taxon>Gammaproteobacteria</taxon>
        <taxon>Lysobacterales</taxon>
        <taxon>Rhodanobacteraceae</taxon>
        <taxon>Dyella</taxon>
    </lineage>
</organism>
<comment type="caution">
    <text evidence="1">The sequence shown here is derived from an EMBL/GenBank/DDBJ whole genome shotgun (WGS) entry which is preliminary data.</text>
</comment>
<keyword evidence="2" id="KW-1185">Reference proteome</keyword>
<dbReference type="RefSeq" id="WP_404542821.1">
    <property type="nucleotide sequence ID" value="NZ_JADIKL010000018.1"/>
</dbReference>
<sequence length="369" mass="41322">MPSAKSLKYPKNYTGQRLFALACFLGSSDPKAVRDALTVLIRGLWFEHLRLETRQVTAYGVGKQIQPQTYKPATEGRWPQHHNLWAKYARGIHSPGPETVRAAEQLVPGSSELLIAVAWKALDLSHPIGSNGDALLRRLRHGVQAAVFQPRPLQAGHYLRRTTPNLPLQMLECQADLDGLAALVILLREAYEAADYGRAFAIGRSMHAALLLATSYTPLLLVASELFEFFVRKIFPLATSEEIAFDLHPAELYEQMRLLNRTILQLEDGGKIRYTRGPPMRVWRKVLNLGFGFDLYFGLGPHWRLIKPPEECSEASRDFVRSMNIGRKWGLSALRSGRPEPLLPSEVAAQMAAARQASQIPTPSNRQQS</sequence>
<name>A0ABW8KKW4_9GAMM</name>